<evidence type="ECO:0000256" key="2">
    <source>
        <dbReference type="ARBA" id="ARBA00022705"/>
    </source>
</evidence>
<comment type="caution">
    <text evidence="8">The sequence shown here is derived from an EMBL/GenBank/DDBJ whole genome shotgun (WGS) entry which is preliminary data.</text>
</comment>
<keyword evidence="2" id="KW-0235">DNA replication</keyword>
<dbReference type="SUPFAM" id="SSF46785">
    <property type="entry name" value="Winged helix' DNA-binding domain"/>
    <property type="match status" value="1"/>
</dbReference>
<dbReference type="InterPro" id="IPR006200">
    <property type="entry name" value="LexA"/>
</dbReference>
<dbReference type="InterPro" id="IPR036390">
    <property type="entry name" value="WH_DNA-bd_sf"/>
</dbReference>
<dbReference type="GO" id="GO:0009432">
    <property type="term" value="P:SOS response"/>
    <property type="evidence" value="ECO:0007669"/>
    <property type="project" value="InterPro"/>
</dbReference>
<dbReference type="InterPro" id="IPR036388">
    <property type="entry name" value="WH-like_DNA-bd_sf"/>
</dbReference>
<dbReference type="SUPFAM" id="SSF51306">
    <property type="entry name" value="LexA/Signal peptidase"/>
    <property type="match status" value="1"/>
</dbReference>
<protein>
    <submittedName>
        <fullName evidence="8">LexA repressor</fullName>
        <ecNumber evidence="8">3.4.21.88</ecNumber>
    </submittedName>
</protein>
<dbReference type="AlphaFoldDB" id="R9BS62"/>
<feature type="domain" description="Peptidase S24/S26A/S26B/S26C" evidence="6">
    <location>
        <begin position="82"/>
        <end position="195"/>
    </location>
</feature>
<evidence type="ECO:0000259" key="6">
    <source>
        <dbReference type="Pfam" id="PF00717"/>
    </source>
</evidence>
<dbReference type="GO" id="GO:0006508">
    <property type="term" value="P:proteolysis"/>
    <property type="evidence" value="ECO:0007669"/>
    <property type="project" value="InterPro"/>
</dbReference>
<dbReference type="Gene3D" id="1.10.10.10">
    <property type="entry name" value="Winged helix-like DNA-binding domain superfamily/Winged helix DNA-binding domain"/>
    <property type="match status" value="1"/>
</dbReference>
<keyword evidence="3" id="KW-0805">Transcription regulation</keyword>
<dbReference type="PANTHER" id="PTHR33516:SF2">
    <property type="entry name" value="LEXA REPRESSOR-RELATED"/>
    <property type="match status" value="1"/>
</dbReference>
<organism evidence="8 9">
    <name type="scientific">Clostridium sartagoforme AAU1</name>
    <dbReference type="NCBI Taxonomy" id="1202534"/>
    <lineage>
        <taxon>Bacteria</taxon>
        <taxon>Bacillati</taxon>
        <taxon>Bacillota</taxon>
        <taxon>Clostridia</taxon>
        <taxon>Eubacteriales</taxon>
        <taxon>Clostridiaceae</taxon>
        <taxon>Clostridium</taxon>
    </lineage>
</organism>
<dbReference type="GO" id="GO:0004252">
    <property type="term" value="F:serine-type endopeptidase activity"/>
    <property type="evidence" value="ECO:0007669"/>
    <property type="project" value="UniProtKB-EC"/>
</dbReference>
<evidence type="ECO:0000313" key="9">
    <source>
        <dbReference type="Proteomes" id="UP000013988"/>
    </source>
</evidence>
<keyword evidence="8" id="KW-0378">Hydrolase</keyword>
<dbReference type="Gene3D" id="2.10.109.10">
    <property type="entry name" value="Umud Fragment, subunit A"/>
    <property type="match status" value="1"/>
</dbReference>
<keyword evidence="4" id="KW-0238">DNA-binding</keyword>
<evidence type="ECO:0000259" key="7">
    <source>
        <dbReference type="Pfam" id="PF01726"/>
    </source>
</evidence>
<evidence type="ECO:0000256" key="1">
    <source>
        <dbReference type="ARBA" id="ARBA00022491"/>
    </source>
</evidence>
<evidence type="ECO:0000256" key="3">
    <source>
        <dbReference type="ARBA" id="ARBA00023015"/>
    </source>
</evidence>
<dbReference type="OrthoDB" id="9802364at2"/>
<dbReference type="InterPro" id="IPR036286">
    <property type="entry name" value="LexA/Signal_pep-like_sf"/>
</dbReference>
<dbReference type="GO" id="GO:0006260">
    <property type="term" value="P:DNA replication"/>
    <property type="evidence" value="ECO:0007669"/>
    <property type="project" value="UniProtKB-KW"/>
</dbReference>
<dbReference type="InterPro" id="IPR050077">
    <property type="entry name" value="LexA_repressor"/>
</dbReference>
<dbReference type="InterPro" id="IPR015927">
    <property type="entry name" value="Peptidase_S24_S26A/B/C"/>
</dbReference>
<dbReference type="EMBL" id="ASRV01000241">
    <property type="protein sequence ID" value="EOR19893.1"/>
    <property type="molecule type" value="Genomic_DNA"/>
</dbReference>
<name>R9BS62_9CLOT</name>
<evidence type="ECO:0000313" key="8">
    <source>
        <dbReference type="EMBL" id="EOR19893.1"/>
    </source>
</evidence>
<dbReference type="Proteomes" id="UP000013988">
    <property type="component" value="Unassembled WGS sequence"/>
</dbReference>
<dbReference type="PATRIC" id="fig|1202534.3.peg.3917"/>
<keyword evidence="1" id="KW-0678">Repressor</keyword>
<sequence>MVELKPIQKEIYNFLISYSNIKGYPPSVREICTAVGLKSTATVHGHLKALEKKGLLKRNPTKPRALEIVDINSNKKEMLNIPIIKDVFAYKPLLTIDNIEDIFPLPLDFVKSYKSLFMFKVVDSDMINIGLLPGDLAIFEESNAAMHNDVILTKLDNKAKIAKLFIENYTSVLINENYNFTPLAVNDFVILGKLVGIFRCFN</sequence>
<feature type="domain" description="LexA repressor DNA-binding" evidence="7">
    <location>
        <begin position="1"/>
        <end position="65"/>
    </location>
</feature>
<keyword evidence="5" id="KW-0804">Transcription</keyword>
<gene>
    <name evidence="8" type="ORF">A500_19639</name>
</gene>
<evidence type="ECO:0000256" key="4">
    <source>
        <dbReference type="ARBA" id="ARBA00023125"/>
    </source>
</evidence>
<dbReference type="RefSeq" id="WP_016209131.1">
    <property type="nucleotide sequence ID" value="NZ_ASRV01000241.1"/>
</dbReference>
<keyword evidence="9" id="KW-1185">Reference proteome</keyword>
<evidence type="ECO:0000256" key="5">
    <source>
        <dbReference type="ARBA" id="ARBA00023163"/>
    </source>
</evidence>
<dbReference type="GO" id="GO:0045892">
    <property type="term" value="P:negative regulation of DNA-templated transcription"/>
    <property type="evidence" value="ECO:0007669"/>
    <property type="project" value="InterPro"/>
</dbReference>
<reference evidence="8 9" key="1">
    <citation type="submission" date="2013-03" db="EMBL/GenBank/DDBJ databases">
        <title>Whole genome shotgun sequencing of Clostridium sartagoforme AAU1.</title>
        <authorList>
            <person name="Joshi C.G."/>
            <person name="Duggirala S.M."/>
            <person name="Nathani N.M."/>
            <person name="Bhatt V.D."/>
            <person name="Patel A.K."/>
            <person name="Pandya P.R."/>
            <person name="KaPatel J.A."/>
        </authorList>
    </citation>
    <scope>NUCLEOTIDE SEQUENCE [LARGE SCALE GENOMIC DNA]</scope>
    <source>
        <strain evidence="8 9">AAU1</strain>
    </source>
</reference>
<dbReference type="EC" id="3.4.21.88" evidence="8"/>
<accession>R9BS62</accession>
<dbReference type="NCBIfam" id="TIGR00498">
    <property type="entry name" value="lexA"/>
    <property type="match status" value="1"/>
</dbReference>
<dbReference type="Pfam" id="PF01726">
    <property type="entry name" value="LexA_DNA_bind"/>
    <property type="match status" value="1"/>
</dbReference>
<dbReference type="GO" id="GO:0003677">
    <property type="term" value="F:DNA binding"/>
    <property type="evidence" value="ECO:0007669"/>
    <property type="project" value="UniProtKB-KW"/>
</dbReference>
<dbReference type="InterPro" id="IPR006199">
    <property type="entry name" value="LexA_DNA-bd_dom"/>
</dbReference>
<dbReference type="PANTHER" id="PTHR33516">
    <property type="entry name" value="LEXA REPRESSOR"/>
    <property type="match status" value="1"/>
</dbReference>
<dbReference type="Pfam" id="PF00717">
    <property type="entry name" value="Peptidase_S24"/>
    <property type="match status" value="1"/>
</dbReference>
<proteinExistence type="predicted"/>